<dbReference type="Pfam" id="PF04138">
    <property type="entry name" value="GtrA_DPMS_TM"/>
    <property type="match status" value="1"/>
</dbReference>
<feature type="transmembrane region" description="Helical" evidence="6">
    <location>
        <begin position="32"/>
        <end position="51"/>
    </location>
</feature>
<evidence type="ECO:0000256" key="5">
    <source>
        <dbReference type="ARBA" id="ARBA00023136"/>
    </source>
</evidence>
<feature type="transmembrane region" description="Helical" evidence="6">
    <location>
        <begin position="7"/>
        <end position="26"/>
    </location>
</feature>
<comment type="similarity">
    <text evidence="2">Belongs to the GtrA family.</text>
</comment>
<dbReference type="eggNOG" id="COG2246">
    <property type="taxonomic scope" value="Bacteria"/>
</dbReference>
<keyword evidence="9" id="KW-1185">Reference proteome</keyword>
<feature type="transmembrane region" description="Helical" evidence="6">
    <location>
        <begin position="63"/>
        <end position="86"/>
    </location>
</feature>
<comment type="caution">
    <text evidence="8">The sequence shown here is derived from an EMBL/GenBank/DDBJ whole genome shotgun (WGS) entry which is preliminary data.</text>
</comment>
<feature type="domain" description="GtrA/DPMS transmembrane" evidence="7">
    <location>
        <begin position="6"/>
        <end position="119"/>
    </location>
</feature>
<dbReference type="GO" id="GO:0000271">
    <property type="term" value="P:polysaccharide biosynthetic process"/>
    <property type="evidence" value="ECO:0007669"/>
    <property type="project" value="InterPro"/>
</dbReference>
<dbReference type="Proteomes" id="UP000027822">
    <property type="component" value="Unassembled WGS sequence"/>
</dbReference>
<feature type="transmembrane region" description="Helical" evidence="6">
    <location>
        <begin position="92"/>
        <end position="113"/>
    </location>
</feature>
<dbReference type="STRING" id="574376.BAMA_16350"/>
<reference evidence="8 9" key="1">
    <citation type="submission" date="2014-06" db="EMBL/GenBank/DDBJ databases">
        <title>Draft genome sequence of Bacillus manliponensis JCM 15802 (MCCC 1A00708).</title>
        <authorList>
            <person name="Lai Q."/>
            <person name="Liu Y."/>
            <person name="Shao Z."/>
        </authorList>
    </citation>
    <scope>NUCLEOTIDE SEQUENCE [LARGE SCALE GENOMIC DNA]</scope>
    <source>
        <strain evidence="8 9">JCM 15802</strain>
    </source>
</reference>
<accession>A0A073JSC1</accession>
<dbReference type="EMBL" id="JOTN01000037">
    <property type="protein sequence ID" value="KEK17220.1"/>
    <property type="molecule type" value="Genomic_DNA"/>
</dbReference>
<keyword evidence="4 6" id="KW-1133">Transmembrane helix</keyword>
<sequence length="126" mass="14911">MKKFLKFSLIGVLNTFITIISYIFLVKIGMNYLIANCFAYLIGVANSYYWNKNWVFESKNKDLTLFFKFLTVNVIVLTFNTINLFILVDKFFINKFLSQIFSIGVGLVMNFFLNKLWVFNKQSHFH</sequence>
<evidence type="ECO:0000256" key="4">
    <source>
        <dbReference type="ARBA" id="ARBA00022989"/>
    </source>
</evidence>
<comment type="subcellular location">
    <subcellularLocation>
        <location evidence="1">Membrane</location>
        <topology evidence="1">Multi-pass membrane protein</topology>
    </subcellularLocation>
</comment>
<proteinExistence type="inferred from homology"/>
<evidence type="ECO:0000259" key="7">
    <source>
        <dbReference type="Pfam" id="PF04138"/>
    </source>
</evidence>
<dbReference type="InterPro" id="IPR007267">
    <property type="entry name" value="GtrA_DPMS_TM"/>
</dbReference>
<evidence type="ECO:0000256" key="1">
    <source>
        <dbReference type="ARBA" id="ARBA00004141"/>
    </source>
</evidence>
<keyword evidence="3 6" id="KW-0812">Transmembrane</keyword>
<gene>
    <name evidence="8" type="ORF">BAMA_16350</name>
</gene>
<dbReference type="OrthoDB" id="9812049at2"/>
<dbReference type="PANTHER" id="PTHR38459:SF1">
    <property type="entry name" value="PROPHAGE BACTOPRENOL-LINKED GLUCOSE TRANSLOCASE HOMOLOG"/>
    <property type="match status" value="1"/>
</dbReference>
<evidence type="ECO:0000313" key="8">
    <source>
        <dbReference type="EMBL" id="KEK17220.1"/>
    </source>
</evidence>
<keyword evidence="5 6" id="KW-0472">Membrane</keyword>
<protein>
    <submittedName>
        <fullName evidence="8">Sugar translocase</fullName>
    </submittedName>
</protein>
<dbReference type="AlphaFoldDB" id="A0A073JSC1"/>
<organism evidence="8 9">
    <name type="scientific">Bacillus manliponensis</name>
    <dbReference type="NCBI Taxonomy" id="574376"/>
    <lineage>
        <taxon>Bacteria</taxon>
        <taxon>Bacillati</taxon>
        <taxon>Bacillota</taxon>
        <taxon>Bacilli</taxon>
        <taxon>Bacillales</taxon>
        <taxon>Bacillaceae</taxon>
        <taxon>Bacillus</taxon>
        <taxon>Bacillus cereus group</taxon>
    </lineage>
</organism>
<evidence type="ECO:0000313" key="9">
    <source>
        <dbReference type="Proteomes" id="UP000027822"/>
    </source>
</evidence>
<dbReference type="GO" id="GO:0005886">
    <property type="term" value="C:plasma membrane"/>
    <property type="evidence" value="ECO:0007669"/>
    <property type="project" value="TreeGrafter"/>
</dbReference>
<name>A0A073JSC1_9BACI</name>
<dbReference type="RefSeq" id="WP_034643915.1">
    <property type="nucleotide sequence ID" value="NZ_JOTN01000037.1"/>
</dbReference>
<dbReference type="InterPro" id="IPR051401">
    <property type="entry name" value="GtrA_CellWall_Glycosyl"/>
</dbReference>
<evidence type="ECO:0000256" key="6">
    <source>
        <dbReference type="SAM" id="Phobius"/>
    </source>
</evidence>
<evidence type="ECO:0000256" key="3">
    <source>
        <dbReference type="ARBA" id="ARBA00022692"/>
    </source>
</evidence>
<evidence type="ECO:0000256" key="2">
    <source>
        <dbReference type="ARBA" id="ARBA00009399"/>
    </source>
</evidence>
<dbReference type="PANTHER" id="PTHR38459">
    <property type="entry name" value="PROPHAGE BACTOPRENOL-LINKED GLUCOSE TRANSLOCASE HOMOLOG"/>
    <property type="match status" value="1"/>
</dbReference>